<dbReference type="PANTHER" id="PTHR28629">
    <property type="entry name" value="TRIOKINASE/FMN CYCLASE"/>
    <property type="match status" value="1"/>
</dbReference>
<comment type="caution">
    <text evidence="8">The sequence shown here is derived from an EMBL/GenBank/DDBJ whole genome shotgun (WGS) entry which is preliminary data.</text>
</comment>
<evidence type="ECO:0000256" key="5">
    <source>
        <dbReference type="SAM" id="MobiDB-lite"/>
    </source>
</evidence>
<sequence length="591" mass="60100">MTTIANDPQDFALDMVDGFTSAYARYVRAVPDGGVLRHARPGDRATRLVLGGGSGHFPWTAGFVGHGMADAAVLGNVFASPSTEQIHRLVRALPDGAPVLFCYGNYAGDVLNFTMAQDRLKAEGIDCRSVQVTDDIASADSADAAIRRGIAGSVVVFKTTGAAATRGDGIDDVESIARRTNDRTRSIGVAFSGCTLPGAAEPLFRVDADAMAIGLGIHGEPGIRTVARMPAEALARTLVDALLAEAPGDGPARAAVLLNGLGATGQDELFVLWSGIARHLARAGVEVVLPEVGEYVTSLNMAGCSLSLTWLDDTLEELWAAPADTPALRRAPGDARPPAPGPRAAAPAVTSVREEAPAPALDPASDPDPAAAPAPDAPGAEVARRVLAAMLSAVSAAEEELGRLDAVAGDGDHGIGMTRGLRAALDATGRHAADPGSLLRAAGAAWSDKSGGTSGALWGVLLDAVGAHLAGDAAGPGRTARRLSGALDHGVARLQAVGHAAVGDKTMLDALVPFAETFRAQVQDGATLAAAWTAAARVATRAAERTAELRPRLGRARPLAERSLGSPDPGATSLALCLAAAGPVFAEAPCG</sequence>
<evidence type="ECO:0000259" key="6">
    <source>
        <dbReference type="PROSITE" id="PS51480"/>
    </source>
</evidence>
<evidence type="ECO:0000256" key="2">
    <source>
        <dbReference type="ARBA" id="ARBA00022741"/>
    </source>
</evidence>
<dbReference type="Proteomes" id="UP000734511">
    <property type="component" value="Unassembled WGS sequence"/>
</dbReference>
<dbReference type="Gene3D" id="1.25.40.340">
    <property type="match status" value="1"/>
</dbReference>
<evidence type="ECO:0000313" key="8">
    <source>
        <dbReference type="EMBL" id="NJP44624.1"/>
    </source>
</evidence>
<dbReference type="Gene3D" id="3.40.50.10440">
    <property type="entry name" value="Dihydroxyacetone kinase, domain 1"/>
    <property type="match status" value="1"/>
</dbReference>
<keyword evidence="9" id="KW-1185">Reference proteome</keyword>
<keyword evidence="3 8" id="KW-0418">Kinase</keyword>
<feature type="region of interest" description="Disordered" evidence="5">
    <location>
        <begin position="326"/>
        <end position="378"/>
    </location>
</feature>
<gene>
    <name evidence="8" type="ORF">HCN08_14655</name>
</gene>
<dbReference type="SUPFAM" id="SSF101473">
    <property type="entry name" value="DhaL-like"/>
    <property type="match status" value="1"/>
</dbReference>
<dbReference type="RefSeq" id="WP_167983495.1">
    <property type="nucleotide sequence ID" value="NZ_JAATEJ010000010.1"/>
</dbReference>
<dbReference type="Pfam" id="PF02733">
    <property type="entry name" value="Dak1"/>
    <property type="match status" value="1"/>
</dbReference>
<protein>
    <submittedName>
        <fullName evidence="8">Dihydroxyacetone kinase family protein</fullName>
    </submittedName>
</protein>
<keyword evidence="4" id="KW-0067">ATP-binding</keyword>
<organism evidence="8 9">
    <name type="scientific">Actinacidiphila epipremni</name>
    <dbReference type="NCBI Taxonomy" id="2053013"/>
    <lineage>
        <taxon>Bacteria</taxon>
        <taxon>Bacillati</taxon>
        <taxon>Actinomycetota</taxon>
        <taxon>Actinomycetes</taxon>
        <taxon>Kitasatosporales</taxon>
        <taxon>Streptomycetaceae</taxon>
        <taxon>Actinacidiphila</taxon>
    </lineage>
</organism>
<dbReference type="PROSITE" id="PS51480">
    <property type="entry name" value="DHAL"/>
    <property type="match status" value="1"/>
</dbReference>
<feature type="domain" description="DhaK" evidence="7">
    <location>
        <begin position="7"/>
        <end position="328"/>
    </location>
</feature>
<dbReference type="InterPro" id="IPR036117">
    <property type="entry name" value="DhaL_dom_sf"/>
</dbReference>
<evidence type="ECO:0000313" key="9">
    <source>
        <dbReference type="Proteomes" id="UP000734511"/>
    </source>
</evidence>
<dbReference type="GO" id="GO:0016301">
    <property type="term" value="F:kinase activity"/>
    <property type="evidence" value="ECO:0007669"/>
    <property type="project" value="UniProtKB-KW"/>
</dbReference>
<keyword evidence="1" id="KW-0808">Transferase</keyword>
<feature type="compositionally biased region" description="Low complexity" evidence="5">
    <location>
        <begin position="357"/>
        <end position="369"/>
    </location>
</feature>
<proteinExistence type="predicted"/>
<keyword evidence="2" id="KW-0547">Nucleotide-binding</keyword>
<feature type="domain" description="DhaL" evidence="6">
    <location>
        <begin position="381"/>
        <end position="583"/>
    </location>
</feature>
<dbReference type="EMBL" id="JAATEJ010000010">
    <property type="protein sequence ID" value="NJP44624.1"/>
    <property type="molecule type" value="Genomic_DNA"/>
</dbReference>
<reference evidence="8 9" key="1">
    <citation type="submission" date="2020-03" db="EMBL/GenBank/DDBJ databases">
        <title>WGS of actinomycetes isolated from Thailand.</title>
        <authorList>
            <person name="Thawai C."/>
        </authorList>
    </citation>
    <scope>NUCLEOTIDE SEQUENCE [LARGE SCALE GENOMIC DNA]</scope>
    <source>
        <strain evidence="8 9">PRB2-1</strain>
    </source>
</reference>
<dbReference type="PANTHER" id="PTHR28629:SF4">
    <property type="entry name" value="TRIOKINASE_FMN CYCLASE"/>
    <property type="match status" value="1"/>
</dbReference>
<evidence type="ECO:0000256" key="1">
    <source>
        <dbReference type="ARBA" id="ARBA00022679"/>
    </source>
</evidence>
<dbReference type="InterPro" id="IPR004006">
    <property type="entry name" value="DhaK_dom"/>
</dbReference>
<dbReference type="Gene3D" id="3.30.1180.20">
    <property type="entry name" value="Dihydroxyacetone kinase, domain 2"/>
    <property type="match status" value="1"/>
</dbReference>
<dbReference type="SUPFAM" id="SSF82549">
    <property type="entry name" value="DAK1/DegV-like"/>
    <property type="match status" value="1"/>
</dbReference>
<evidence type="ECO:0000256" key="3">
    <source>
        <dbReference type="ARBA" id="ARBA00022777"/>
    </source>
</evidence>
<dbReference type="NCBIfam" id="NF011049">
    <property type="entry name" value="PRK14479.1"/>
    <property type="match status" value="1"/>
</dbReference>
<dbReference type="PROSITE" id="PS51481">
    <property type="entry name" value="DHAK"/>
    <property type="match status" value="1"/>
</dbReference>
<evidence type="ECO:0000256" key="4">
    <source>
        <dbReference type="ARBA" id="ARBA00022840"/>
    </source>
</evidence>
<name>A0ABX0ZS93_9ACTN</name>
<dbReference type="Pfam" id="PF02734">
    <property type="entry name" value="Dak2"/>
    <property type="match status" value="1"/>
</dbReference>
<dbReference type="InterPro" id="IPR050861">
    <property type="entry name" value="Dihydroxyacetone_Kinase"/>
</dbReference>
<accession>A0ABX0ZS93</accession>
<dbReference type="SMART" id="SM01120">
    <property type="entry name" value="Dak2"/>
    <property type="match status" value="1"/>
</dbReference>
<dbReference type="InterPro" id="IPR004007">
    <property type="entry name" value="DhaL_dom"/>
</dbReference>
<evidence type="ECO:0000259" key="7">
    <source>
        <dbReference type="PROSITE" id="PS51481"/>
    </source>
</evidence>